<dbReference type="AlphaFoldDB" id="A0A5D0QMV7"/>
<evidence type="ECO:0000256" key="1">
    <source>
        <dbReference type="SAM" id="SignalP"/>
    </source>
</evidence>
<evidence type="ECO:0000313" key="3">
    <source>
        <dbReference type="Proteomes" id="UP000324358"/>
    </source>
</evidence>
<feature type="chain" id="PRO_5022931544" evidence="1">
    <location>
        <begin position="28"/>
        <end position="272"/>
    </location>
</feature>
<keyword evidence="1" id="KW-0732">Signal</keyword>
<feature type="signal peptide" evidence="1">
    <location>
        <begin position="1"/>
        <end position="27"/>
    </location>
</feature>
<comment type="caution">
    <text evidence="2">The sequence shown here is derived from an EMBL/GenBank/DDBJ whole genome shotgun (WGS) entry which is preliminary data.</text>
</comment>
<name>A0A5D0QMV7_9FLAO</name>
<dbReference type="Proteomes" id="UP000324358">
    <property type="component" value="Unassembled WGS sequence"/>
</dbReference>
<proteinExistence type="predicted"/>
<dbReference type="EMBL" id="VSKL01000008">
    <property type="protein sequence ID" value="TYB70542.1"/>
    <property type="molecule type" value="Genomic_DNA"/>
</dbReference>
<dbReference type="PROSITE" id="PS51257">
    <property type="entry name" value="PROKAR_LIPOPROTEIN"/>
    <property type="match status" value="1"/>
</dbReference>
<organism evidence="2 3">
    <name type="scientific">Bizionia algoritergicola</name>
    <dbReference type="NCBI Taxonomy" id="291187"/>
    <lineage>
        <taxon>Bacteria</taxon>
        <taxon>Pseudomonadati</taxon>
        <taxon>Bacteroidota</taxon>
        <taxon>Flavobacteriia</taxon>
        <taxon>Flavobacteriales</taxon>
        <taxon>Flavobacteriaceae</taxon>
        <taxon>Bizionia</taxon>
    </lineage>
</organism>
<protein>
    <submittedName>
        <fullName evidence="2">Uncharacterized protein</fullName>
    </submittedName>
</protein>
<gene>
    <name evidence="2" type="ORF">ES675_15335</name>
</gene>
<dbReference type="RefSeq" id="WP_148367551.1">
    <property type="nucleotide sequence ID" value="NZ_VSKL01000008.1"/>
</dbReference>
<reference evidence="2 3" key="1">
    <citation type="submission" date="2019-08" db="EMBL/GenBank/DDBJ databases">
        <title>Genomes of Antarctic Bizionia species.</title>
        <authorList>
            <person name="Bowman J.P."/>
        </authorList>
    </citation>
    <scope>NUCLEOTIDE SEQUENCE [LARGE SCALE GENOMIC DNA]</scope>
    <source>
        <strain evidence="2 3">APA-1</strain>
    </source>
</reference>
<evidence type="ECO:0000313" key="2">
    <source>
        <dbReference type="EMBL" id="TYB70542.1"/>
    </source>
</evidence>
<accession>A0A5D0QMV7</accession>
<sequence length="272" mass="30705">MQKFHYKFNLDSILVLLLLFLISACNQTSGVKDQNGCKYLVNFKNDEWHGKIIAKHIDQTLNNSGVISIENSNGILEISDVFLSDSTNYKLIKVGDSIVKIKNELIVQLYNSSGVTKMKTDFDCDSFIVKDQDFLYDIMDGWLKLGLNQSDVINKLGQPDEKSPEEFWGAIGTYVEKWNYNSKGITLQMDSENKGGNKKVLMITNSKLSQMKTVKMVRINSSRDFVLEKYGADINDEYSSENVIIVGSIYGGVIFELENDKVKTIFIGAKAE</sequence>
<keyword evidence="3" id="KW-1185">Reference proteome</keyword>
<dbReference type="OrthoDB" id="1121874at2"/>